<accession>A0AAD9AVJ7</accession>
<dbReference type="EMBL" id="JAQOWY010000030">
    <property type="protein sequence ID" value="KAK1854863.1"/>
    <property type="molecule type" value="Genomic_DNA"/>
</dbReference>
<feature type="transmembrane region" description="Helical" evidence="1">
    <location>
        <begin position="70"/>
        <end position="90"/>
    </location>
</feature>
<evidence type="ECO:0000313" key="3">
    <source>
        <dbReference type="Proteomes" id="UP001243330"/>
    </source>
</evidence>
<keyword evidence="1" id="KW-0472">Membrane</keyword>
<gene>
    <name evidence="2" type="ORF">CCHR01_02543</name>
</gene>
<keyword evidence="3" id="KW-1185">Reference proteome</keyword>
<reference evidence="2" key="1">
    <citation type="submission" date="2023-01" db="EMBL/GenBank/DDBJ databases">
        <title>Colletotrichum chrysophilum M932 genome sequence.</title>
        <authorList>
            <person name="Baroncelli R."/>
        </authorList>
    </citation>
    <scope>NUCLEOTIDE SEQUENCE</scope>
    <source>
        <strain evidence="2">M932</strain>
    </source>
</reference>
<evidence type="ECO:0000256" key="1">
    <source>
        <dbReference type="SAM" id="Phobius"/>
    </source>
</evidence>
<keyword evidence="1" id="KW-1133">Transmembrane helix</keyword>
<protein>
    <submittedName>
        <fullName evidence="2">Uncharacterized protein</fullName>
    </submittedName>
</protein>
<evidence type="ECO:0000313" key="2">
    <source>
        <dbReference type="EMBL" id="KAK1854863.1"/>
    </source>
</evidence>
<name>A0AAD9AVJ7_9PEZI</name>
<keyword evidence="1" id="KW-0812">Transmembrane</keyword>
<dbReference type="Proteomes" id="UP001243330">
    <property type="component" value="Unassembled WGS sequence"/>
</dbReference>
<proteinExistence type="predicted"/>
<dbReference type="AlphaFoldDB" id="A0AAD9AVJ7"/>
<organism evidence="2 3">
    <name type="scientific">Colletotrichum chrysophilum</name>
    <dbReference type="NCBI Taxonomy" id="1836956"/>
    <lineage>
        <taxon>Eukaryota</taxon>
        <taxon>Fungi</taxon>
        <taxon>Dikarya</taxon>
        <taxon>Ascomycota</taxon>
        <taxon>Pezizomycotina</taxon>
        <taxon>Sordariomycetes</taxon>
        <taxon>Hypocreomycetidae</taxon>
        <taxon>Glomerellales</taxon>
        <taxon>Glomerellaceae</taxon>
        <taxon>Colletotrichum</taxon>
        <taxon>Colletotrichum gloeosporioides species complex</taxon>
    </lineage>
</organism>
<comment type="caution">
    <text evidence="2">The sequence shown here is derived from an EMBL/GenBank/DDBJ whole genome shotgun (WGS) entry which is preliminary data.</text>
</comment>
<sequence length="138" mass="15083">MGQPSGPPCAPTEKRALLVTHQAKHLSKTMSTNFVDRQDTKRKHTRGRTMAICARSCPDVLGSSSLGLHASFYCSCCLAIAGVNFGRIVAMANRAARLRCFQIWVFNEKSACQRDSSSHQGLSGSRIVLLELSHQALH</sequence>